<dbReference type="Proteomes" id="UP000017184">
    <property type="component" value="Chromosome"/>
</dbReference>
<reference evidence="1 2" key="1">
    <citation type="journal article" date="2013" name="Genome Biol.">
        <title>Genomic analysis reveals key aspects of prokaryotic symbiosis in the phototrophic consortium "Chlorochromatium aggregatum".</title>
        <authorList>
            <person name="Liu Z."/>
            <person name="Muller J."/>
            <person name="Li T."/>
            <person name="Alvey R.M."/>
            <person name="Vogl K."/>
            <person name="Frigaard N.U."/>
            <person name="Rockwell N.C."/>
            <person name="Boyd E.S."/>
            <person name="Tomsho L.P."/>
            <person name="Schuster S.C."/>
            <person name="Henke P."/>
            <person name="Rohde M."/>
            <person name="Overmann J."/>
            <person name="Bryant D.A."/>
        </authorList>
    </citation>
    <scope>NUCLEOTIDE SEQUENCE [LARGE SCALE GENOMIC DNA]</scope>
    <source>
        <strain evidence="1">CR</strain>
    </source>
</reference>
<dbReference type="KEGG" id="cbx:Cenrod_0380"/>
<dbReference type="STRING" id="946483.Cenrod_0380"/>
<dbReference type="HOGENOM" id="CLU_2435419_0_0_4"/>
<name>U5N8B1_9BURK</name>
<keyword evidence="2" id="KW-1185">Reference proteome</keyword>
<evidence type="ECO:0000313" key="2">
    <source>
        <dbReference type="Proteomes" id="UP000017184"/>
    </source>
</evidence>
<protein>
    <submittedName>
        <fullName evidence="1">Uncharacterized protein</fullName>
    </submittedName>
</protein>
<dbReference type="EMBL" id="CP004885">
    <property type="protein sequence ID" value="AGX86503.1"/>
    <property type="molecule type" value="Genomic_DNA"/>
</dbReference>
<evidence type="ECO:0000313" key="1">
    <source>
        <dbReference type="EMBL" id="AGX86503.1"/>
    </source>
</evidence>
<dbReference type="AlphaFoldDB" id="U5N8B1"/>
<gene>
    <name evidence="1" type="ORF">Cenrod_0380</name>
</gene>
<accession>U5N8B1</accession>
<proteinExistence type="predicted"/>
<sequence>MDTQAMHAFSVCAWPGFLGNCFPVHAVPGFVLGEPTMQRTYQANDAGLAGGPAKGRVSGEKFAPLGVWDASYCTVTWLNVVRRQLKQERK</sequence>
<organism evidence="1 2">
    <name type="scientific">Candidatus Symbiobacter mobilis CR</name>
    <dbReference type="NCBI Taxonomy" id="946483"/>
    <lineage>
        <taxon>Bacteria</taxon>
        <taxon>Pseudomonadati</taxon>
        <taxon>Pseudomonadota</taxon>
        <taxon>Betaproteobacteria</taxon>
        <taxon>Burkholderiales</taxon>
        <taxon>Comamonadaceae</taxon>
    </lineage>
</organism>